<organism evidence="1 2">
    <name type="scientific">Rhodococcus daqingensis</name>
    <dbReference type="NCBI Taxonomy" id="2479363"/>
    <lineage>
        <taxon>Bacteria</taxon>
        <taxon>Bacillati</taxon>
        <taxon>Actinomycetota</taxon>
        <taxon>Actinomycetes</taxon>
        <taxon>Mycobacteriales</taxon>
        <taxon>Nocardiaceae</taxon>
        <taxon>Rhodococcus</taxon>
    </lineage>
</organism>
<proteinExistence type="predicted"/>
<evidence type="ECO:0000313" key="1">
    <source>
        <dbReference type="EMBL" id="MFC7448064.1"/>
    </source>
</evidence>
<dbReference type="SUPFAM" id="SSF52096">
    <property type="entry name" value="ClpP/crotonase"/>
    <property type="match status" value="1"/>
</dbReference>
<evidence type="ECO:0000313" key="2">
    <source>
        <dbReference type="Proteomes" id="UP001596484"/>
    </source>
</evidence>
<dbReference type="NCBIfam" id="TIGR03134">
    <property type="entry name" value="malonate_gamma"/>
    <property type="match status" value="1"/>
</dbReference>
<comment type="caution">
    <text evidence="1">The sequence shown here is derived from an EMBL/GenBank/DDBJ whole genome shotgun (WGS) entry which is preliminary data.</text>
</comment>
<reference evidence="2" key="1">
    <citation type="journal article" date="2019" name="Int. J. Syst. Evol. Microbiol.">
        <title>The Global Catalogue of Microorganisms (GCM) 10K type strain sequencing project: providing services to taxonomists for standard genome sequencing and annotation.</title>
        <authorList>
            <consortium name="The Broad Institute Genomics Platform"/>
            <consortium name="The Broad Institute Genome Sequencing Center for Infectious Disease"/>
            <person name="Wu L."/>
            <person name="Ma J."/>
        </authorList>
    </citation>
    <scope>NUCLEOTIDE SEQUENCE [LARGE SCALE GENOMIC DNA]</scope>
    <source>
        <strain evidence="2">ICMP 19430</strain>
    </source>
</reference>
<dbReference type="Gene3D" id="3.90.226.10">
    <property type="entry name" value="2-enoyl-CoA Hydratase, Chain A, domain 1"/>
    <property type="match status" value="1"/>
</dbReference>
<dbReference type="GO" id="GO:0016829">
    <property type="term" value="F:lyase activity"/>
    <property type="evidence" value="ECO:0007669"/>
    <property type="project" value="UniProtKB-KW"/>
</dbReference>
<gene>
    <name evidence="1" type="primary">mdcE</name>
    <name evidence="1" type="ORF">ACFQS9_09200</name>
</gene>
<name>A0ABW2RX95_9NOCA</name>
<dbReference type="InterPro" id="IPR009648">
    <property type="entry name" value="Malonate_gamma"/>
</dbReference>
<dbReference type="EMBL" id="JBHTCS010000011">
    <property type="protein sequence ID" value="MFC7448064.1"/>
    <property type="molecule type" value="Genomic_DNA"/>
</dbReference>
<keyword evidence="2" id="KW-1185">Reference proteome</keyword>
<protein>
    <submittedName>
        <fullName evidence="1">Biotin-independent malonate decarboxylase subunit gamma</fullName>
        <ecNumber evidence="1">4.1.1.88</ecNumber>
    </submittedName>
</protein>
<sequence length="286" mass="29948">MSTSTLSGRGTAWFHSLTDTSPGEGAFSSPHGAIPSVLCAGARLGERPAFFLSVVPDPGNRWPRARQGEVGLGEGWALAESVRRVLDRDRGAETKTIIVAIVDVPSQAYGYREELLGIHQALAAAVDAYSAARLAGHPVIALLVGSGISGGFLAHGLQANRILALDDDGVTVQAMSKKSAARVTRRSVEELDEIARVVPATAYDGATFATLGAVHRLLAVGDADNPTPADVASIRAALLDAVEDVIAGPSDLSPRLATPGAHRERAASREVRRLLAAEWDRQAEPS</sequence>
<keyword evidence="1" id="KW-0456">Lyase</keyword>
<dbReference type="InterPro" id="IPR029045">
    <property type="entry name" value="ClpP/crotonase-like_dom_sf"/>
</dbReference>
<accession>A0ABW2RX95</accession>
<dbReference type="Pfam" id="PF06833">
    <property type="entry name" value="MdcE"/>
    <property type="match status" value="1"/>
</dbReference>
<dbReference type="Proteomes" id="UP001596484">
    <property type="component" value="Unassembled WGS sequence"/>
</dbReference>
<dbReference type="RefSeq" id="WP_378403762.1">
    <property type="nucleotide sequence ID" value="NZ_JBHTCS010000011.1"/>
</dbReference>
<dbReference type="EC" id="4.1.1.88" evidence="1"/>